<dbReference type="Pfam" id="PF01547">
    <property type="entry name" value="SBP_bac_1"/>
    <property type="match status" value="1"/>
</dbReference>
<dbReference type="InterPro" id="IPR006311">
    <property type="entry name" value="TAT_signal"/>
</dbReference>
<dbReference type="InterPro" id="IPR006059">
    <property type="entry name" value="SBP"/>
</dbReference>
<gene>
    <name evidence="1" type="ORF">G5C51_01245</name>
</gene>
<proteinExistence type="predicted"/>
<dbReference type="PROSITE" id="PS51318">
    <property type="entry name" value="TAT"/>
    <property type="match status" value="1"/>
</dbReference>
<name>A0A6G4TTW2_9ACTN</name>
<dbReference type="Proteomes" id="UP000481583">
    <property type="component" value="Unassembled WGS sequence"/>
</dbReference>
<protein>
    <submittedName>
        <fullName evidence="1">Extracellular solute-binding protein</fullName>
    </submittedName>
</protein>
<dbReference type="PANTHER" id="PTHR43649">
    <property type="entry name" value="ARABINOSE-BINDING PROTEIN-RELATED"/>
    <property type="match status" value="1"/>
</dbReference>
<evidence type="ECO:0000313" key="1">
    <source>
        <dbReference type="EMBL" id="NGN62538.1"/>
    </source>
</evidence>
<sequence>MHSHTWPSRRGVLTGLAATAAGTALSACGPKTPGGGTTLNMWGGVPPENGPNDVIAAFEKKHPKLKVKYHRYVNDPQGNVKLDTALQGGAPIDVYFSYGLQYLAQRVKSGLAADLTDRVQKDQAFTSLADPERSEAVWFDGKLHSLVCARDPHLVFVNQDLLAEAGVTIPEKWTIDDFTKAAEAIAGKNRYGMLFYPDTPRITLGADNYYARGGRKSRFADPAYREYGRAWRDALDKKIAFPYEEVVAQKLDVYQHTPFLQGKVGLWIASTFNTRYISDTKEFPRDFKVSALPMPRVPGEKYWNPGFIGNDICINPKTRHKEAAWDLARFWMIPDGSVPMIKGGRVPYLLDGIDDETIMKELLGKDREKVYDVESVRRVLLDKDTRIPVDTVATGYAGVYKAFMESRAKMLLGETSVDDWVTTLKKRADQAIAKDS</sequence>
<dbReference type="InterPro" id="IPR050490">
    <property type="entry name" value="Bact_solute-bd_prot1"/>
</dbReference>
<accession>A0A6G4TTW2</accession>
<dbReference type="EMBL" id="JAAKZV010000002">
    <property type="protein sequence ID" value="NGN62538.1"/>
    <property type="molecule type" value="Genomic_DNA"/>
</dbReference>
<keyword evidence="2" id="KW-1185">Reference proteome</keyword>
<reference evidence="1 2" key="1">
    <citation type="submission" date="2020-02" db="EMBL/GenBank/DDBJ databases">
        <title>Whole-genome analyses of novel actinobacteria.</title>
        <authorList>
            <person name="Sahin N."/>
        </authorList>
    </citation>
    <scope>NUCLEOTIDE SEQUENCE [LARGE SCALE GENOMIC DNA]</scope>
    <source>
        <strain evidence="1 2">A7024</strain>
    </source>
</reference>
<dbReference type="RefSeq" id="WP_165230050.1">
    <property type="nucleotide sequence ID" value="NZ_JAAKZV010000002.1"/>
</dbReference>
<organism evidence="1 2">
    <name type="scientific">Streptomyces coryli</name>
    <dbReference type="NCBI Taxonomy" id="1128680"/>
    <lineage>
        <taxon>Bacteria</taxon>
        <taxon>Bacillati</taxon>
        <taxon>Actinomycetota</taxon>
        <taxon>Actinomycetes</taxon>
        <taxon>Kitasatosporales</taxon>
        <taxon>Streptomycetaceae</taxon>
        <taxon>Streptomyces</taxon>
    </lineage>
</organism>
<dbReference type="PANTHER" id="PTHR43649:SF12">
    <property type="entry name" value="DIACETYLCHITOBIOSE BINDING PROTEIN DASA"/>
    <property type="match status" value="1"/>
</dbReference>
<evidence type="ECO:0000313" key="2">
    <source>
        <dbReference type="Proteomes" id="UP000481583"/>
    </source>
</evidence>
<comment type="caution">
    <text evidence="1">The sequence shown here is derived from an EMBL/GenBank/DDBJ whole genome shotgun (WGS) entry which is preliminary data.</text>
</comment>
<dbReference type="Gene3D" id="3.40.190.10">
    <property type="entry name" value="Periplasmic binding protein-like II"/>
    <property type="match status" value="1"/>
</dbReference>
<dbReference type="AlphaFoldDB" id="A0A6G4TTW2"/>
<dbReference type="SUPFAM" id="SSF53850">
    <property type="entry name" value="Periplasmic binding protein-like II"/>
    <property type="match status" value="1"/>
</dbReference>